<dbReference type="GO" id="GO:0032259">
    <property type="term" value="P:methylation"/>
    <property type="evidence" value="ECO:0007669"/>
    <property type="project" value="UniProtKB-KW"/>
</dbReference>
<dbReference type="InterPro" id="IPR003737">
    <property type="entry name" value="GlcNAc_PI_deacetylase-related"/>
</dbReference>
<dbReference type="Proteomes" id="UP000294621">
    <property type="component" value="Unassembled WGS sequence"/>
</dbReference>
<dbReference type="CDD" id="cd02440">
    <property type="entry name" value="AdoMet_MTases"/>
    <property type="match status" value="1"/>
</dbReference>
<keyword evidence="1" id="KW-0862">Zinc</keyword>
<accession>A0A4R5Y3Z1</accession>
<evidence type="ECO:0000256" key="1">
    <source>
        <dbReference type="ARBA" id="ARBA00022833"/>
    </source>
</evidence>
<sequence length="462" mass="50023">MVTFSHTDQGTEEAAWEAGGLPVAPELPLGPDELAALRFVVLAAHPDDETLGAGGLLASLQATGAAVEVLLCTAGEGSHPDSPTHTPEELAAVRIREFSEAMAALGLQDRWHFLGLPDKGLGMHADTIAAAIRDAGRRLRGNPGSLVLVAPYRADGHADHDALGAVSAEVARQDGHGLLEYPIWYWLWATPDHADWQDWLRFPLDATARAAKNQALQAHSSQVRPLSPAAGDEALLGEGFLGHFTRGYEMFAWTPPRETSAGSRRSTDAKRVFDDVHGRSEDPWNYTSSWYERRKRALTLAALPAETYGSGLEVGCSIGTLTAELAGRCRNLLAVDASGTALQLAARRLAGLPHVGLRQLVVPQAWPEGKFDLVVVSEVGYYLAADELSVLWDRIEASLEPGGTLLLCHWRHPVDGWELDGDTVHALARKRPGWKPAGLHRERDFVLETLVAPASIRPGERR</sequence>
<dbReference type="InterPro" id="IPR029063">
    <property type="entry name" value="SAM-dependent_MTases_sf"/>
</dbReference>
<reference evidence="2 3" key="1">
    <citation type="submission" date="2019-03" db="EMBL/GenBank/DDBJ databases">
        <title>Genome Sequencing and Assembly of Various Microbes Isolated from Partially Reclaimed Soil and Acid Mine Drainage (AMD) Site.</title>
        <authorList>
            <person name="Steinbock B."/>
            <person name="Bechtold R."/>
            <person name="Sevigny J.L."/>
            <person name="Thomas D."/>
            <person name="Cuthill L.R."/>
            <person name="Aveiro Johannsen E.J."/>
            <person name="Thomas K."/>
            <person name="Ghosh A."/>
        </authorList>
    </citation>
    <scope>NUCLEOTIDE SEQUENCE [LARGE SCALE GENOMIC DNA]</scope>
    <source>
        <strain evidence="2 3">S-A1</strain>
    </source>
</reference>
<dbReference type="Gene3D" id="3.40.50.150">
    <property type="entry name" value="Vaccinia Virus protein VP39"/>
    <property type="match status" value="1"/>
</dbReference>
<dbReference type="STRING" id="683150.G205_23002"/>
<dbReference type="GO" id="GO:0008757">
    <property type="term" value="F:S-adenosylmethionine-dependent methyltransferase activity"/>
    <property type="evidence" value="ECO:0007669"/>
    <property type="project" value="InterPro"/>
</dbReference>
<dbReference type="SUPFAM" id="SSF53335">
    <property type="entry name" value="S-adenosyl-L-methionine-dependent methyltransferases"/>
    <property type="match status" value="1"/>
</dbReference>
<name>A0A4R5Y3Z1_9MICC</name>
<dbReference type="PANTHER" id="PTHR12993:SF29">
    <property type="entry name" value="BLR3841 PROTEIN"/>
    <property type="match status" value="1"/>
</dbReference>
<keyword evidence="2" id="KW-0808">Transferase</keyword>
<evidence type="ECO:0000313" key="3">
    <source>
        <dbReference type="Proteomes" id="UP000294621"/>
    </source>
</evidence>
<dbReference type="GO" id="GO:0016137">
    <property type="term" value="P:glycoside metabolic process"/>
    <property type="evidence" value="ECO:0007669"/>
    <property type="project" value="UniProtKB-ARBA"/>
</dbReference>
<dbReference type="Pfam" id="PF05401">
    <property type="entry name" value="NodS"/>
    <property type="match status" value="1"/>
</dbReference>
<dbReference type="EMBL" id="SMZQ01000004">
    <property type="protein sequence ID" value="TDL37832.1"/>
    <property type="molecule type" value="Genomic_DNA"/>
</dbReference>
<gene>
    <name evidence="2" type="ORF">E2R57_08755</name>
</gene>
<keyword evidence="2" id="KW-0489">Methyltransferase</keyword>
<dbReference type="PANTHER" id="PTHR12993">
    <property type="entry name" value="N-ACETYLGLUCOSAMINYL-PHOSPHATIDYLINOSITOL DE-N-ACETYLASE-RELATED"/>
    <property type="match status" value="1"/>
</dbReference>
<comment type="caution">
    <text evidence="2">The sequence shown here is derived from an EMBL/GenBank/DDBJ whole genome shotgun (WGS) entry which is preliminary data.</text>
</comment>
<dbReference type="InterPro" id="IPR024078">
    <property type="entry name" value="LmbE-like_dom_sf"/>
</dbReference>
<dbReference type="OrthoDB" id="116799at2"/>
<dbReference type="Pfam" id="PF02585">
    <property type="entry name" value="PIG-L"/>
    <property type="match status" value="1"/>
</dbReference>
<organism evidence="2 3">
    <name type="scientific">Arthrobacter nitrophenolicus</name>
    <dbReference type="NCBI Taxonomy" id="683150"/>
    <lineage>
        <taxon>Bacteria</taxon>
        <taxon>Bacillati</taxon>
        <taxon>Actinomycetota</taxon>
        <taxon>Actinomycetes</taxon>
        <taxon>Micrococcales</taxon>
        <taxon>Micrococcaceae</taxon>
        <taxon>Arthrobacter</taxon>
    </lineage>
</organism>
<dbReference type="InterPro" id="IPR008715">
    <property type="entry name" value="SAM-MeTfrase_NodS-like"/>
</dbReference>
<dbReference type="Gene3D" id="3.40.50.10320">
    <property type="entry name" value="LmbE-like"/>
    <property type="match status" value="1"/>
</dbReference>
<dbReference type="RefSeq" id="WP_133348296.1">
    <property type="nucleotide sequence ID" value="NZ_SMZQ01000004.1"/>
</dbReference>
<evidence type="ECO:0000313" key="2">
    <source>
        <dbReference type="EMBL" id="TDL37832.1"/>
    </source>
</evidence>
<dbReference type="SUPFAM" id="SSF102588">
    <property type="entry name" value="LmbE-like"/>
    <property type="match status" value="1"/>
</dbReference>
<proteinExistence type="predicted"/>
<dbReference type="GO" id="GO:0016811">
    <property type="term" value="F:hydrolase activity, acting on carbon-nitrogen (but not peptide) bonds, in linear amides"/>
    <property type="evidence" value="ECO:0007669"/>
    <property type="project" value="TreeGrafter"/>
</dbReference>
<dbReference type="GO" id="GO:0009312">
    <property type="term" value="P:oligosaccharide biosynthetic process"/>
    <property type="evidence" value="ECO:0007669"/>
    <property type="project" value="InterPro"/>
</dbReference>
<protein>
    <submittedName>
        <fullName evidence="2">Methyltransferase domain-containing protein</fullName>
    </submittedName>
</protein>
<dbReference type="AlphaFoldDB" id="A0A4R5Y3Z1"/>